<evidence type="ECO:0000256" key="9">
    <source>
        <dbReference type="ARBA" id="ARBA00022989"/>
    </source>
</evidence>
<keyword evidence="5" id="KW-0349">Heme</keyword>
<dbReference type="PANTHER" id="PTHR30529:SF3">
    <property type="entry name" value="CYTOCHROME B561 HOMOLOG 1"/>
    <property type="match status" value="1"/>
</dbReference>
<feature type="transmembrane region" description="Helical" evidence="13">
    <location>
        <begin position="95"/>
        <end position="118"/>
    </location>
</feature>
<keyword evidence="3" id="KW-0813">Transport</keyword>
<dbReference type="PANTHER" id="PTHR30529">
    <property type="entry name" value="CYTOCHROME B561"/>
    <property type="match status" value="1"/>
</dbReference>
<evidence type="ECO:0000256" key="11">
    <source>
        <dbReference type="ARBA" id="ARBA00023136"/>
    </source>
</evidence>
<organism evidence="15 16">
    <name type="scientific">Labrys miyagiensis</name>
    <dbReference type="NCBI Taxonomy" id="346912"/>
    <lineage>
        <taxon>Bacteria</taxon>
        <taxon>Pseudomonadati</taxon>
        <taxon>Pseudomonadota</taxon>
        <taxon>Alphaproteobacteria</taxon>
        <taxon>Hyphomicrobiales</taxon>
        <taxon>Xanthobacteraceae</taxon>
        <taxon>Labrys</taxon>
    </lineage>
</organism>
<gene>
    <name evidence="15" type="ORF">GCM10007874_49760</name>
</gene>
<evidence type="ECO:0000313" key="15">
    <source>
        <dbReference type="EMBL" id="GLS21959.1"/>
    </source>
</evidence>
<evidence type="ECO:0000256" key="7">
    <source>
        <dbReference type="ARBA" id="ARBA00022723"/>
    </source>
</evidence>
<evidence type="ECO:0000259" key="14">
    <source>
        <dbReference type="Pfam" id="PF01292"/>
    </source>
</evidence>
<protein>
    <submittedName>
        <fullName evidence="15">Cytochrome b561</fullName>
    </submittedName>
</protein>
<keyword evidence="8" id="KW-0249">Electron transport</keyword>
<evidence type="ECO:0000256" key="13">
    <source>
        <dbReference type="SAM" id="Phobius"/>
    </source>
</evidence>
<evidence type="ECO:0000256" key="6">
    <source>
        <dbReference type="ARBA" id="ARBA00022692"/>
    </source>
</evidence>
<keyword evidence="6 13" id="KW-0812">Transmembrane</keyword>
<name>A0ABQ6CTA4_9HYPH</name>
<comment type="similarity">
    <text evidence="12">Belongs to the cytochrome b561 family.</text>
</comment>
<dbReference type="InterPro" id="IPR016174">
    <property type="entry name" value="Di-haem_cyt_TM"/>
</dbReference>
<feature type="transmembrane region" description="Helical" evidence="13">
    <location>
        <begin position="21"/>
        <end position="43"/>
    </location>
</feature>
<accession>A0ABQ6CTA4</accession>
<keyword evidence="4" id="KW-1003">Cell membrane</keyword>
<evidence type="ECO:0000256" key="12">
    <source>
        <dbReference type="ARBA" id="ARBA00037975"/>
    </source>
</evidence>
<feature type="transmembrane region" description="Helical" evidence="13">
    <location>
        <begin position="150"/>
        <end position="173"/>
    </location>
</feature>
<keyword evidence="16" id="KW-1185">Reference proteome</keyword>
<evidence type="ECO:0000256" key="1">
    <source>
        <dbReference type="ARBA" id="ARBA00001970"/>
    </source>
</evidence>
<keyword evidence="10" id="KW-0408">Iron</keyword>
<proteinExistence type="inferred from homology"/>
<sequence length="185" mass="20636">MTTDILTSSPARSRHDGLTIALHWLTALLVIALFASAETWGFLPKGSFLRNGLQSLHISMGITLAAVMVARILWRLARRYELPSDLPRWQEMASSLVHLALYLLLAAQLTLGFLFRWAQGEPFSFFGLFEIPHVAIDPDLARTFGELHNIVAWTIICLAGLHAVAALGHHYVLKDKVLLRMMPGK</sequence>
<feature type="domain" description="Cytochrome b561 bacterial/Ni-hydrogenase" evidence="14">
    <location>
        <begin position="14"/>
        <end position="184"/>
    </location>
</feature>
<comment type="cofactor">
    <cofactor evidence="1">
        <name>heme b</name>
        <dbReference type="ChEBI" id="CHEBI:60344"/>
    </cofactor>
</comment>
<dbReference type="InterPro" id="IPR011577">
    <property type="entry name" value="Cyt_b561_bac/Ni-Hgenase"/>
</dbReference>
<comment type="caution">
    <text evidence="15">The sequence shown here is derived from an EMBL/GenBank/DDBJ whole genome shotgun (WGS) entry which is preliminary data.</text>
</comment>
<evidence type="ECO:0000256" key="5">
    <source>
        <dbReference type="ARBA" id="ARBA00022617"/>
    </source>
</evidence>
<dbReference type="Pfam" id="PF01292">
    <property type="entry name" value="Ni_hydr_CYTB"/>
    <property type="match status" value="1"/>
</dbReference>
<dbReference type="SUPFAM" id="SSF81342">
    <property type="entry name" value="Transmembrane di-heme cytochromes"/>
    <property type="match status" value="1"/>
</dbReference>
<keyword evidence="11 13" id="KW-0472">Membrane</keyword>
<evidence type="ECO:0000313" key="16">
    <source>
        <dbReference type="Proteomes" id="UP001156882"/>
    </source>
</evidence>
<dbReference type="EMBL" id="BSPC01000054">
    <property type="protein sequence ID" value="GLS21959.1"/>
    <property type="molecule type" value="Genomic_DNA"/>
</dbReference>
<reference evidence="16" key="1">
    <citation type="journal article" date="2019" name="Int. J. Syst. Evol. Microbiol.">
        <title>The Global Catalogue of Microorganisms (GCM) 10K type strain sequencing project: providing services to taxonomists for standard genome sequencing and annotation.</title>
        <authorList>
            <consortium name="The Broad Institute Genomics Platform"/>
            <consortium name="The Broad Institute Genome Sequencing Center for Infectious Disease"/>
            <person name="Wu L."/>
            <person name="Ma J."/>
        </authorList>
    </citation>
    <scope>NUCLEOTIDE SEQUENCE [LARGE SCALE GENOMIC DNA]</scope>
    <source>
        <strain evidence="16">NBRC 101365</strain>
    </source>
</reference>
<comment type="subcellular location">
    <subcellularLocation>
        <location evidence="2">Cell membrane</location>
        <topology evidence="2">Multi-pass membrane protein</topology>
    </subcellularLocation>
</comment>
<keyword evidence="9 13" id="KW-1133">Transmembrane helix</keyword>
<dbReference type="Proteomes" id="UP001156882">
    <property type="component" value="Unassembled WGS sequence"/>
</dbReference>
<dbReference type="RefSeq" id="WP_284314950.1">
    <property type="nucleotide sequence ID" value="NZ_BSPC01000054.1"/>
</dbReference>
<evidence type="ECO:0000256" key="8">
    <source>
        <dbReference type="ARBA" id="ARBA00022982"/>
    </source>
</evidence>
<dbReference type="Gene3D" id="1.20.950.20">
    <property type="entry name" value="Transmembrane di-heme cytochromes, Chain C"/>
    <property type="match status" value="1"/>
</dbReference>
<evidence type="ECO:0000256" key="10">
    <source>
        <dbReference type="ARBA" id="ARBA00023004"/>
    </source>
</evidence>
<keyword evidence="7" id="KW-0479">Metal-binding</keyword>
<evidence type="ECO:0000256" key="3">
    <source>
        <dbReference type="ARBA" id="ARBA00022448"/>
    </source>
</evidence>
<dbReference type="InterPro" id="IPR052168">
    <property type="entry name" value="Cytochrome_b561_oxidase"/>
</dbReference>
<feature type="transmembrane region" description="Helical" evidence="13">
    <location>
        <begin position="55"/>
        <end position="74"/>
    </location>
</feature>
<evidence type="ECO:0000256" key="4">
    <source>
        <dbReference type="ARBA" id="ARBA00022475"/>
    </source>
</evidence>
<evidence type="ECO:0000256" key="2">
    <source>
        <dbReference type="ARBA" id="ARBA00004651"/>
    </source>
</evidence>